<reference evidence="2" key="1">
    <citation type="submission" date="2009-10" db="EMBL/GenBank/DDBJ databases">
        <authorList>
            <person name="Weinstock G."/>
            <person name="Sodergren E."/>
            <person name="Clifton S."/>
            <person name="Fulton L."/>
            <person name="Fulton B."/>
            <person name="Courtney L."/>
            <person name="Fronick C."/>
            <person name="Harrison M."/>
            <person name="Strong C."/>
            <person name="Farmer C."/>
            <person name="Delahaunty K."/>
            <person name="Markovic C."/>
            <person name="Hall O."/>
            <person name="Minx P."/>
            <person name="Tomlinson C."/>
            <person name="Mitreva M."/>
            <person name="Nelson J."/>
            <person name="Hou S."/>
            <person name="Wollam A."/>
            <person name="Pepin K.H."/>
            <person name="Johnson M."/>
            <person name="Bhonagiri V."/>
            <person name="Nash W.E."/>
            <person name="Warren W."/>
            <person name="Chinwalla A."/>
            <person name="Mardis E.R."/>
            <person name="Wilson R.K."/>
        </authorList>
    </citation>
    <scope>NUCLEOTIDE SEQUENCE [LARGE SCALE GENOMIC DNA]</scope>
    <source>
        <strain evidence="2">ATCC 700122</strain>
    </source>
</reference>
<proteinExistence type="predicted"/>
<dbReference type="EMBL" id="ACUX02000006">
    <property type="protein sequence ID" value="EEZ61303.1"/>
    <property type="molecule type" value="Genomic_DNA"/>
</dbReference>
<evidence type="ECO:0000259" key="1">
    <source>
        <dbReference type="PROSITE" id="PS50206"/>
    </source>
</evidence>
<dbReference type="SMART" id="SM00450">
    <property type="entry name" value="RHOD"/>
    <property type="match status" value="1"/>
</dbReference>
<dbReference type="Gene3D" id="3.40.250.10">
    <property type="entry name" value="Rhodanese-like domain"/>
    <property type="match status" value="1"/>
</dbReference>
<sequence>MAFPGILRGRRCTMNHTLIVLAVLLVAGAALVGCSGFLSGGTAGNDSGFRQVTAQEAKELMDSEQDYVILDVRTEGEYAEGHVPGATLLPLNDVASKAESVLTDKDQLILVYCRSGNRSKQAAKTLASLGYTNVVDFGGISSWPYDIEK</sequence>
<dbReference type="Pfam" id="PF00581">
    <property type="entry name" value="Rhodanese"/>
    <property type="match status" value="1"/>
</dbReference>
<dbReference type="STRING" id="649764.HMPREF0762_00639"/>
<dbReference type="GO" id="GO:0004792">
    <property type="term" value="F:thiosulfate-cyanide sulfurtransferase activity"/>
    <property type="evidence" value="ECO:0007669"/>
    <property type="project" value="InterPro"/>
</dbReference>
<organism evidence="2 3">
    <name type="scientific">Slackia exigua (strain ATCC 700122 / DSM 15923 / CIP 105133 / JCM 11022 / KCTC 5966 / S-7)</name>
    <dbReference type="NCBI Taxonomy" id="649764"/>
    <lineage>
        <taxon>Bacteria</taxon>
        <taxon>Bacillati</taxon>
        <taxon>Actinomycetota</taxon>
        <taxon>Coriobacteriia</taxon>
        <taxon>Eggerthellales</taxon>
        <taxon>Eggerthellaceae</taxon>
        <taxon>Slackia</taxon>
    </lineage>
</organism>
<dbReference type="CDD" id="cd00158">
    <property type="entry name" value="RHOD"/>
    <property type="match status" value="1"/>
</dbReference>
<dbReference type="InterPro" id="IPR001763">
    <property type="entry name" value="Rhodanese-like_dom"/>
</dbReference>
<feature type="domain" description="Rhodanese" evidence="1">
    <location>
        <begin position="63"/>
        <end position="149"/>
    </location>
</feature>
<protein>
    <submittedName>
        <fullName evidence="2">Rhodanese-like protein</fullName>
    </submittedName>
</protein>
<comment type="caution">
    <text evidence="2">The sequence shown here is derived from an EMBL/GenBank/DDBJ whole genome shotgun (WGS) entry which is preliminary data.</text>
</comment>
<dbReference type="PROSITE" id="PS50206">
    <property type="entry name" value="RHODANESE_3"/>
    <property type="match status" value="1"/>
</dbReference>
<dbReference type="eggNOG" id="COG0607">
    <property type="taxonomic scope" value="Bacteria"/>
</dbReference>
<gene>
    <name evidence="2" type="ORF">HMPREF0762_00639</name>
</gene>
<dbReference type="InterPro" id="IPR036873">
    <property type="entry name" value="Rhodanese-like_dom_sf"/>
</dbReference>
<dbReference type="SUPFAM" id="SSF52821">
    <property type="entry name" value="Rhodanese/Cell cycle control phosphatase"/>
    <property type="match status" value="1"/>
</dbReference>
<dbReference type="InterPro" id="IPR001307">
    <property type="entry name" value="Thiosulphate_STrfase_CS"/>
</dbReference>
<name>D0WFP0_SLAES</name>
<dbReference type="PANTHER" id="PTHR43031:SF1">
    <property type="entry name" value="PYRIDINE NUCLEOTIDE-DISULPHIDE OXIDOREDUCTASE"/>
    <property type="match status" value="1"/>
</dbReference>
<keyword evidence="3" id="KW-1185">Reference proteome</keyword>
<dbReference type="InterPro" id="IPR050229">
    <property type="entry name" value="GlpE_sulfurtransferase"/>
</dbReference>
<dbReference type="PROSITE" id="PS00380">
    <property type="entry name" value="RHODANESE_1"/>
    <property type="match status" value="1"/>
</dbReference>
<dbReference type="HOGENOM" id="CLU_089574_1_0_11"/>
<evidence type="ECO:0000313" key="3">
    <source>
        <dbReference type="Proteomes" id="UP000006001"/>
    </source>
</evidence>
<evidence type="ECO:0000313" key="2">
    <source>
        <dbReference type="EMBL" id="EEZ61303.1"/>
    </source>
</evidence>
<accession>D0WFP0</accession>
<dbReference type="AlphaFoldDB" id="D0WFP0"/>
<dbReference type="PANTHER" id="PTHR43031">
    <property type="entry name" value="FAD-DEPENDENT OXIDOREDUCTASE"/>
    <property type="match status" value="1"/>
</dbReference>
<dbReference type="Proteomes" id="UP000006001">
    <property type="component" value="Unassembled WGS sequence"/>
</dbReference>